<evidence type="ECO:0000256" key="1">
    <source>
        <dbReference type="ARBA" id="ARBA00001947"/>
    </source>
</evidence>
<keyword evidence="8" id="KW-1185">Reference proteome</keyword>
<keyword evidence="4" id="KW-0862">Zinc</keyword>
<evidence type="ECO:0000313" key="8">
    <source>
        <dbReference type="Proteomes" id="UP001230978"/>
    </source>
</evidence>
<evidence type="ECO:0000256" key="2">
    <source>
        <dbReference type="ARBA" id="ARBA00008072"/>
    </source>
</evidence>
<evidence type="ECO:0000256" key="3">
    <source>
        <dbReference type="ARBA" id="ARBA00022723"/>
    </source>
</evidence>
<evidence type="ECO:0000256" key="4">
    <source>
        <dbReference type="ARBA" id="ARBA00022833"/>
    </source>
</evidence>
<evidence type="ECO:0000313" key="7">
    <source>
        <dbReference type="EMBL" id="WGV14752.1"/>
    </source>
</evidence>
<dbReference type="InterPro" id="IPR011032">
    <property type="entry name" value="GroES-like_sf"/>
</dbReference>
<comment type="cofactor">
    <cofactor evidence="1">
        <name>Zn(2+)</name>
        <dbReference type="ChEBI" id="CHEBI:29105"/>
    </cofactor>
</comment>
<comment type="similarity">
    <text evidence="2">Belongs to the zinc-containing alcohol dehydrogenase family.</text>
</comment>
<dbReference type="CDD" id="cd08255">
    <property type="entry name" value="2-desacetyl-2-hydroxyethyl_bacteriochlorophyllide_like"/>
    <property type="match status" value="1"/>
</dbReference>
<dbReference type="EMBL" id="CP124535">
    <property type="protein sequence ID" value="WGV14752.1"/>
    <property type="molecule type" value="Genomic_DNA"/>
</dbReference>
<sequence length="360" mass="37259">MKSNVNSLADGQAMPGREAGGVAPGPGMVSALGDGMALEAGLKRNADHLMALWCEGAGRAGLRPGAEGTGLACRALFSGISRGTERLVFEGRVPETEWARMRAPFQEGDFPHPVKYGYAMVAEVLEGALAGRAVFALHPHQRGFRLPEAALVPVPEAVTPARAVLAANMETALNVIWDSGAGPGDRVAVVGAGVVGVLVGYLAARLPGAEVTLVDLLPGRAALAGRVGCGFALPGEAGGDCDVVIHTSASAEGLATAMALAGPEAAVVEASWYGVGAVPVALGGAFHSQRLRLIGSQVGRVPPARAPRWTYRRRLEKALDLLRDDALEALISGETPFAEMAAAYGSVLHDPETLCHRIRY</sequence>
<accession>A0ABY8Q2E4</accession>
<keyword evidence="3" id="KW-0479">Metal-binding</keyword>
<dbReference type="RefSeq" id="WP_281463879.1">
    <property type="nucleotide sequence ID" value="NZ_CP124535.1"/>
</dbReference>
<dbReference type="PANTHER" id="PTHR43350">
    <property type="entry name" value="NAD-DEPENDENT ALCOHOL DEHYDROGENASE"/>
    <property type="match status" value="1"/>
</dbReference>
<dbReference type="PANTHER" id="PTHR43350:SF19">
    <property type="entry name" value="D-GULOSIDE 3-DEHYDROGENASE"/>
    <property type="match status" value="1"/>
</dbReference>
<evidence type="ECO:0000256" key="6">
    <source>
        <dbReference type="SAM" id="MobiDB-lite"/>
    </source>
</evidence>
<organism evidence="7 8">
    <name type="scientific">Fuscovulum ytuae</name>
    <dbReference type="NCBI Taxonomy" id="3042299"/>
    <lineage>
        <taxon>Bacteria</taxon>
        <taxon>Pseudomonadati</taxon>
        <taxon>Pseudomonadota</taxon>
        <taxon>Alphaproteobacteria</taxon>
        <taxon>Rhodobacterales</taxon>
        <taxon>Paracoccaceae</taxon>
        <taxon>Fuscovulum</taxon>
    </lineage>
</organism>
<dbReference type="SUPFAM" id="SSF51735">
    <property type="entry name" value="NAD(P)-binding Rossmann-fold domains"/>
    <property type="match status" value="1"/>
</dbReference>
<protein>
    <submittedName>
        <fullName evidence="7">Zinc-binding alcohol dehydrogenase</fullName>
    </submittedName>
</protein>
<gene>
    <name evidence="7" type="ORF">QF092_10635</name>
</gene>
<dbReference type="Proteomes" id="UP001230978">
    <property type="component" value="Chromosome"/>
</dbReference>
<proteinExistence type="inferred from homology"/>
<evidence type="ECO:0000256" key="5">
    <source>
        <dbReference type="ARBA" id="ARBA00023002"/>
    </source>
</evidence>
<keyword evidence="5" id="KW-0560">Oxidoreductase</keyword>
<name>A0ABY8Q2E4_9RHOB</name>
<reference evidence="7 8" key="1">
    <citation type="submission" date="2023-04" db="EMBL/GenBank/DDBJ databases">
        <title>YMD61, complete Genome.</title>
        <authorList>
            <person name="Zhang J."/>
        </authorList>
    </citation>
    <scope>NUCLEOTIDE SEQUENCE [LARGE SCALE GENOMIC DNA]</scope>
    <source>
        <strain evidence="7 8">YMD61</strain>
    </source>
</reference>
<dbReference type="InterPro" id="IPR036291">
    <property type="entry name" value="NAD(P)-bd_dom_sf"/>
</dbReference>
<dbReference type="Gene3D" id="3.40.50.720">
    <property type="entry name" value="NAD(P)-binding Rossmann-like Domain"/>
    <property type="match status" value="1"/>
</dbReference>
<dbReference type="SUPFAM" id="SSF50129">
    <property type="entry name" value="GroES-like"/>
    <property type="match status" value="1"/>
</dbReference>
<dbReference type="Gene3D" id="3.90.180.10">
    <property type="entry name" value="Medium-chain alcohol dehydrogenases, catalytic domain"/>
    <property type="match status" value="1"/>
</dbReference>
<feature type="region of interest" description="Disordered" evidence="6">
    <location>
        <begin position="1"/>
        <end position="22"/>
    </location>
</feature>